<reference evidence="4 5" key="1">
    <citation type="submission" date="2019-05" db="EMBL/GenBank/DDBJ databases">
        <title>Comparative genomics and metabolomics analyses of clavulanic acid producing Streptomyces species provides insight into specialized metabolism and evolution of beta-lactam biosynthetic gene clusters.</title>
        <authorList>
            <person name="Moore M.A."/>
            <person name="Cruz-Morales P."/>
            <person name="Barona Gomez F."/>
            <person name="Kapil T."/>
        </authorList>
    </citation>
    <scope>NUCLEOTIDE SEQUENCE [LARGE SCALE GENOMIC DNA]</scope>
    <source>
        <strain evidence="4 5">NRRL 5741</strain>
    </source>
</reference>
<feature type="region of interest" description="Disordered" evidence="1">
    <location>
        <begin position="1"/>
        <end position="88"/>
    </location>
</feature>
<feature type="transmembrane region" description="Helical" evidence="2">
    <location>
        <begin position="166"/>
        <end position="192"/>
    </location>
</feature>
<dbReference type="PANTHER" id="PTHR33133">
    <property type="entry name" value="OS08G0107100 PROTEIN-RELATED"/>
    <property type="match status" value="1"/>
</dbReference>
<dbReference type="Proteomes" id="UP000419138">
    <property type="component" value="Unassembled WGS sequence"/>
</dbReference>
<feature type="transmembrane region" description="Helical" evidence="2">
    <location>
        <begin position="213"/>
        <end position="239"/>
    </location>
</feature>
<sequence>MNDTPGWASPGSARSDGQNADVPRPAEPADDNGPASKWSSDQPPAAQWSAPEGRTAPGRYGPPVPPQPSPGWGGRPQGGWGQPPAAKPGVIPLRPLGVGEILEGSVSTLRAHWRTVLGITLTVSVIAQIATVLAGRYLLPEPTRISAEPGTAEALRQSVESLQTSFIGLLPTLFIGLIATLFTTAPLTVIISRSVLGRPATLADAWREARPRLAQLLGLTLLLALIAAAVGSLAVLPGLLVGDTAGLTLIALGTLAAIPVVIWLMVRFSLAPPALMLERQGVIASLRRSAKLVQGTWWRIFGIVLLTLVLTLLVTMVIAIPFVAIGFVADGTALSDMLAGRTPEFGWTYTIITSIGSVIAAAITYPVSAGVTALLYIDQRIRREALDLELARAAGVPGYGTEPPGSSLRS</sequence>
<accession>A0A646KBD5</accession>
<feature type="transmembrane region" description="Helical" evidence="2">
    <location>
        <begin position="349"/>
        <end position="377"/>
    </location>
</feature>
<gene>
    <name evidence="4" type="ORF">FF041_04950</name>
</gene>
<evidence type="ECO:0000313" key="4">
    <source>
        <dbReference type="EMBL" id="MQS99578.1"/>
    </source>
</evidence>
<dbReference type="EMBL" id="VCLA01000036">
    <property type="protein sequence ID" value="MQS99578.1"/>
    <property type="molecule type" value="Genomic_DNA"/>
</dbReference>
<keyword evidence="2" id="KW-1133">Transmembrane helix</keyword>
<dbReference type="Pfam" id="PF25231">
    <property type="entry name" value="DUF7847"/>
    <property type="match status" value="1"/>
</dbReference>
<feature type="compositionally biased region" description="Gly residues" evidence="1">
    <location>
        <begin position="71"/>
        <end position="81"/>
    </location>
</feature>
<evidence type="ECO:0000259" key="3">
    <source>
        <dbReference type="Pfam" id="PF25231"/>
    </source>
</evidence>
<evidence type="ECO:0000256" key="1">
    <source>
        <dbReference type="SAM" id="MobiDB-lite"/>
    </source>
</evidence>
<dbReference type="InterPro" id="IPR057169">
    <property type="entry name" value="DUF7847"/>
</dbReference>
<keyword evidence="2" id="KW-0472">Membrane</keyword>
<dbReference type="AlphaFoldDB" id="A0A646KBD5"/>
<feature type="transmembrane region" description="Helical" evidence="2">
    <location>
        <begin position="297"/>
        <end position="329"/>
    </location>
</feature>
<comment type="caution">
    <text evidence="4">The sequence shown here is derived from an EMBL/GenBank/DDBJ whole genome shotgun (WGS) entry which is preliminary data.</text>
</comment>
<organism evidence="4 5">
    <name type="scientific">Streptomyces jumonjinensis</name>
    <dbReference type="NCBI Taxonomy" id="1945"/>
    <lineage>
        <taxon>Bacteria</taxon>
        <taxon>Bacillati</taxon>
        <taxon>Actinomycetota</taxon>
        <taxon>Actinomycetes</taxon>
        <taxon>Kitasatosporales</taxon>
        <taxon>Streptomycetaceae</taxon>
        <taxon>Streptomyces</taxon>
    </lineage>
</organism>
<keyword evidence="5" id="KW-1185">Reference proteome</keyword>
<dbReference type="PANTHER" id="PTHR33133:SF1">
    <property type="entry name" value="EXPRESSED PROTEIN-RELATED"/>
    <property type="match status" value="1"/>
</dbReference>
<keyword evidence="2" id="KW-0812">Transmembrane</keyword>
<dbReference type="RefSeq" id="WP_323391241.1">
    <property type="nucleotide sequence ID" value="NZ_JBEPDZ010000077.1"/>
</dbReference>
<feature type="transmembrane region" description="Helical" evidence="2">
    <location>
        <begin position="116"/>
        <end position="139"/>
    </location>
</feature>
<feature type="compositionally biased region" description="Pro residues" evidence="1">
    <location>
        <begin position="60"/>
        <end position="69"/>
    </location>
</feature>
<evidence type="ECO:0000256" key="2">
    <source>
        <dbReference type="SAM" id="Phobius"/>
    </source>
</evidence>
<feature type="domain" description="DUF7847" evidence="3">
    <location>
        <begin position="155"/>
        <end position="376"/>
    </location>
</feature>
<evidence type="ECO:0000313" key="5">
    <source>
        <dbReference type="Proteomes" id="UP000419138"/>
    </source>
</evidence>
<feature type="transmembrane region" description="Helical" evidence="2">
    <location>
        <begin position="245"/>
        <end position="266"/>
    </location>
</feature>
<proteinExistence type="predicted"/>
<protein>
    <recommendedName>
        <fullName evidence="3">DUF7847 domain-containing protein</fullName>
    </recommendedName>
</protein>
<name>A0A646KBD5_STRJU</name>